<evidence type="ECO:0000313" key="1">
    <source>
        <dbReference type="EMBL" id="KAL3655647.1"/>
    </source>
</evidence>
<gene>
    <name evidence="1" type="ORF">CASFOL_000043</name>
</gene>
<organism evidence="1 2">
    <name type="scientific">Castilleja foliolosa</name>
    <dbReference type="NCBI Taxonomy" id="1961234"/>
    <lineage>
        <taxon>Eukaryota</taxon>
        <taxon>Viridiplantae</taxon>
        <taxon>Streptophyta</taxon>
        <taxon>Embryophyta</taxon>
        <taxon>Tracheophyta</taxon>
        <taxon>Spermatophyta</taxon>
        <taxon>Magnoliopsida</taxon>
        <taxon>eudicotyledons</taxon>
        <taxon>Gunneridae</taxon>
        <taxon>Pentapetalae</taxon>
        <taxon>asterids</taxon>
        <taxon>lamiids</taxon>
        <taxon>Lamiales</taxon>
        <taxon>Orobanchaceae</taxon>
        <taxon>Pedicularideae</taxon>
        <taxon>Castillejinae</taxon>
        <taxon>Castilleja</taxon>
    </lineage>
</organism>
<proteinExistence type="predicted"/>
<evidence type="ECO:0000313" key="2">
    <source>
        <dbReference type="Proteomes" id="UP001632038"/>
    </source>
</evidence>
<accession>A0ABD3EN37</accession>
<sequence>MANWKNTSSKSVKLGQKLYIETEYQDHQYNSSNPKWLIFWRKITRAKRKSPETPLSLSAQKNTYDHQSYLQNFDDGSDRIEPDYLYRSFSARYANPSRLRF</sequence>
<dbReference type="Proteomes" id="UP001632038">
    <property type="component" value="Unassembled WGS sequence"/>
</dbReference>
<dbReference type="AlphaFoldDB" id="A0ABD3EN37"/>
<keyword evidence="2" id="KW-1185">Reference proteome</keyword>
<dbReference type="EMBL" id="JAVIJP010000001">
    <property type="protein sequence ID" value="KAL3655647.1"/>
    <property type="molecule type" value="Genomic_DNA"/>
</dbReference>
<comment type="caution">
    <text evidence="1">The sequence shown here is derived from an EMBL/GenBank/DDBJ whole genome shotgun (WGS) entry which is preliminary data.</text>
</comment>
<dbReference type="PANTHER" id="PTHR33168">
    <property type="entry name" value="STRESS INDUCED PROTEIN-RELATED"/>
    <property type="match status" value="1"/>
</dbReference>
<reference evidence="2" key="1">
    <citation type="journal article" date="2024" name="IScience">
        <title>Strigolactones Initiate the Formation of Haustorium-like Structures in Castilleja.</title>
        <authorList>
            <person name="Buerger M."/>
            <person name="Peterson D."/>
            <person name="Chory J."/>
        </authorList>
    </citation>
    <scope>NUCLEOTIDE SEQUENCE [LARGE SCALE GENOMIC DNA]</scope>
</reference>
<name>A0ABD3EN37_9LAMI</name>
<protein>
    <submittedName>
        <fullName evidence="1">Uncharacterized protein</fullName>
    </submittedName>
</protein>